<dbReference type="Pfam" id="PF01762">
    <property type="entry name" value="Galactosyl_T"/>
    <property type="match status" value="1"/>
</dbReference>
<comment type="subcellular location">
    <subcellularLocation>
        <location evidence="1 10">Golgi apparatus membrane</location>
        <topology evidence="1 10">Single-pass type II membrane protein</topology>
    </subcellularLocation>
</comment>
<keyword evidence="5 10" id="KW-0812">Transmembrane</keyword>
<evidence type="ECO:0000313" key="11">
    <source>
        <dbReference type="EMBL" id="TRY79289.1"/>
    </source>
</evidence>
<keyword evidence="8 10" id="KW-0333">Golgi apparatus</keyword>
<gene>
    <name evidence="11" type="ORF">TCAL_14799</name>
</gene>
<evidence type="ECO:0000313" key="12">
    <source>
        <dbReference type="Proteomes" id="UP000318571"/>
    </source>
</evidence>
<dbReference type="OMA" id="FVIETEW"/>
<dbReference type="Gene3D" id="3.90.550.50">
    <property type="match status" value="1"/>
</dbReference>
<dbReference type="PANTHER" id="PTHR11214:SF314">
    <property type="entry name" value="HEXOSYLTRANSFERASE"/>
    <property type="match status" value="1"/>
</dbReference>
<feature type="transmembrane region" description="Helical" evidence="10">
    <location>
        <begin position="12"/>
        <end position="32"/>
    </location>
</feature>
<proteinExistence type="inferred from homology"/>
<evidence type="ECO:0000256" key="9">
    <source>
        <dbReference type="ARBA" id="ARBA00023136"/>
    </source>
</evidence>
<dbReference type="AlphaFoldDB" id="A0A553PNN1"/>
<evidence type="ECO:0000256" key="3">
    <source>
        <dbReference type="ARBA" id="ARBA00022676"/>
    </source>
</evidence>
<keyword evidence="4" id="KW-0808">Transferase</keyword>
<dbReference type="EC" id="2.4.1.-" evidence="10"/>
<organism evidence="11 12">
    <name type="scientific">Tigriopus californicus</name>
    <name type="common">Marine copepod</name>
    <dbReference type="NCBI Taxonomy" id="6832"/>
    <lineage>
        <taxon>Eukaryota</taxon>
        <taxon>Metazoa</taxon>
        <taxon>Ecdysozoa</taxon>
        <taxon>Arthropoda</taxon>
        <taxon>Crustacea</taxon>
        <taxon>Multicrustacea</taxon>
        <taxon>Hexanauplia</taxon>
        <taxon>Copepoda</taxon>
        <taxon>Harpacticoida</taxon>
        <taxon>Harpacticidae</taxon>
        <taxon>Tigriopus</taxon>
    </lineage>
</organism>
<keyword evidence="9 10" id="KW-0472">Membrane</keyword>
<comment type="similarity">
    <text evidence="2 10">Belongs to the glycosyltransferase 31 family.</text>
</comment>
<evidence type="ECO:0000256" key="2">
    <source>
        <dbReference type="ARBA" id="ARBA00008661"/>
    </source>
</evidence>
<protein>
    <recommendedName>
        <fullName evidence="10">Hexosyltransferase</fullName>
        <ecNumber evidence="10">2.4.1.-</ecNumber>
    </recommendedName>
</protein>
<dbReference type="GO" id="GO:0006493">
    <property type="term" value="P:protein O-linked glycosylation"/>
    <property type="evidence" value="ECO:0007669"/>
    <property type="project" value="TreeGrafter"/>
</dbReference>
<dbReference type="PANTHER" id="PTHR11214">
    <property type="entry name" value="BETA-1,3-N-ACETYLGLUCOSAMINYLTRANSFERASE"/>
    <property type="match status" value="1"/>
</dbReference>
<dbReference type="Proteomes" id="UP000318571">
    <property type="component" value="Chromosome 6"/>
</dbReference>
<keyword evidence="12" id="KW-1185">Reference proteome</keyword>
<evidence type="ECO:0000256" key="1">
    <source>
        <dbReference type="ARBA" id="ARBA00004323"/>
    </source>
</evidence>
<keyword evidence="6 10" id="KW-0735">Signal-anchor</keyword>
<keyword evidence="3 10" id="KW-0328">Glycosyltransferase</keyword>
<evidence type="ECO:0000256" key="4">
    <source>
        <dbReference type="ARBA" id="ARBA00022679"/>
    </source>
</evidence>
<dbReference type="GO" id="GO:0000139">
    <property type="term" value="C:Golgi membrane"/>
    <property type="evidence" value="ECO:0007669"/>
    <property type="project" value="UniProtKB-SubCell"/>
</dbReference>
<dbReference type="GO" id="GO:0016758">
    <property type="term" value="F:hexosyltransferase activity"/>
    <property type="evidence" value="ECO:0007669"/>
    <property type="project" value="InterPro"/>
</dbReference>
<dbReference type="InterPro" id="IPR002659">
    <property type="entry name" value="Glyco_trans_31"/>
</dbReference>
<evidence type="ECO:0000256" key="8">
    <source>
        <dbReference type="ARBA" id="ARBA00023034"/>
    </source>
</evidence>
<evidence type="ECO:0000256" key="5">
    <source>
        <dbReference type="ARBA" id="ARBA00022692"/>
    </source>
</evidence>
<name>A0A553PNN1_TIGCA</name>
<comment type="caution">
    <text evidence="11">The sequence shown here is derived from an EMBL/GenBank/DDBJ whole genome shotgun (WGS) entry which is preliminary data.</text>
</comment>
<reference evidence="11 12" key="1">
    <citation type="journal article" date="2018" name="Nat. Ecol. Evol.">
        <title>Genomic signatures of mitonuclear coevolution across populations of Tigriopus californicus.</title>
        <authorList>
            <person name="Barreto F.S."/>
            <person name="Watson E.T."/>
            <person name="Lima T.G."/>
            <person name="Willett C.S."/>
            <person name="Edmands S."/>
            <person name="Li W."/>
            <person name="Burton R.S."/>
        </authorList>
    </citation>
    <scope>NUCLEOTIDE SEQUENCE [LARGE SCALE GENOMIC DNA]</scope>
    <source>
        <strain evidence="11 12">San Diego</strain>
    </source>
</reference>
<dbReference type="EMBL" id="VCGU01000002">
    <property type="protein sequence ID" value="TRY79289.1"/>
    <property type="molecule type" value="Genomic_DNA"/>
</dbReference>
<evidence type="ECO:0000256" key="7">
    <source>
        <dbReference type="ARBA" id="ARBA00022989"/>
    </source>
</evidence>
<evidence type="ECO:0000256" key="6">
    <source>
        <dbReference type="ARBA" id="ARBA00022968"/>
    </source>
</evidence>
<evidence type="ECO:0000256" key="10">
    <source>
        <dbReference type="RuleBase" id="RU363063"/>
    </source>
</evidence>
<sequence>MGVEMGRYVRVNVHQVCLFLATFVILTTLICMDKLKKNDDKIIAFRAVEPRRSLLEDVIPWDQHLTPEDVGYVFTDPMTYEGPILKAWPPSQSRDVSRIIKPGQNTTLSDMTCFDWSQVKILIVVQTAPEFWKRRQGIRQTWMKSKYPGIKVVFLFGKSQTNEKQPLSLELEQEVHCDMIQMDFVDDYYNCTLDSIFAMKVAMENRQIDPDFLIISDDDTYIHLPHIWNLLYNQRALEKDSSLGKLRPNQAVIHYVNPRAMLVIDHVFRFQNGQVDKDCSTPNSFCSKNKKLHFCDYFECRPFLPIDKGLGGSSRLEAKV</sequence>
<accession>A0A553PNN1</accession>
<keyword evidence="7 10" id="KW-1133">Transmembrane helix</keyword>